<evidence type="ECO:0000256" key="12">
    <source>
        <dbReference type="ARBA" id="ARBA00047715"/>
    </source>
</evidence>
<dbReference type="Gene3D" id="3.40.640.10">
    <property type="entry name" value="Type I PLP-dependent aspartate aminotransferase-like (Major domain)"/>
    <property type="match status" value="1"/>
</dbReference>
<evidence type="ECO:0000313" key="15">
    <source>
        <dbReference type="EMBL" id="QHD65299.1"/>
    </source>
</evidence>
<dbReference type="InterPro" id="IPR015422">
    <property type="entry name" value="PyrdxlP-dep_Trfase_small"/>
</dbReference>
<dbReference type="PANTHER" id="PTHR13693">
    <property type="entry name" value="CLASS II AMINOTRANSFERASE/8-AMINO-7-OXONONANOATE SYNTHASE"/>
    <property type="match status" value="1"/>
</dbReference>
<dbReference type="EC" id="2.3.1.47" evidence="5"/>
<name>A0A6P1G9Y5_9RICK</name>
<evidence type="ECO:0000256" key="7">
    <source>
        <dbReference type="ARBA" id="ARBA00022679"/>
    </source>
</evidence>
<dbReference type="KEGG" id="nef:GP480_02465"/>
<comment type="cofactor">
    <cofactor evidence="1 13">
        <name>pyridoxal 5'-phosphate</name>
        <dbReference type="ChEBI" id="CHEBI:597326"/>
    </cofactor>
</comment>
<dbReference type="RefSeq" id="WP_160095567.1">
    <property type="nucleotide sequence ID" value="NZ_CP047224.1"/>
</dbReference>
<dbReference type="AlphaFoldDB" id="A0A6P1G9Y5"/>
<evidence type="ECO:0000256" key="3">
    <source>
        <dbReference type="ARBA" id="ARBA00010008"/>
    </source>
</evidence>
<evidence type="ECO:0000256" key="9">
    <source>
        <dbReference type="ARBA" id="ARBA00022898"/>
    </source>
</evidence>
<keyword evidence="9 13" id="KW-0663">Pyridoxal phosphate</keyword>
<comment type="similarity">
    <text evidence="3">Belongs to the class-II pyridoxal-phosphate-dependent aminotransferase family. BioF subfamily.</text>
</comment>
<comment type="pathway">
    <text evidence="2">Cofactor biosynthesis; biotin biosynthesis.</text>
</comment>
<dbReference type="PROSITE" id="PS00599">
    <property type="entry name" value="AA_TRANSFER_CLASS_2"/>
    <property type="match status" value="1"/>
</dbReference>
<dbReference type="PANTHER" id="PTHR13693:SF100">
    <property type="entry name" value="8-AMINO-7-OXONONANOATE SYNTHASE"/>
    <property type="match status" value="1"/>
</dbReference>
<dbReference type="Gene3D" id="3.90.1150.10">
    <property type="entry name" value="Aspartate Aminotransferase, domain 1"/>
    <property type="match status" value="1"/>
</dbReference>
<dbReference type="EMBL" id="CP047224">
    <property type="protein sequence ID" value="QHD65299.1"/>
    <property type="molecule type" value="Genomic_DNA"/>
</dbReference>
<comment type="catalytic activity">
    <reaction evidence="12">
        <text>6-carboxyhexanoyl-[ACP] + L-alanine + H(+) = (8S)-8-amino-7-oxononanoate + holo-[ACP] + CO2</text>
        <dbReference type="Rhea" id="RHEA:42288"/>
        <dbReference type="Rhea" id="RHEA-COMP:9685"/>
        <dbReference type="Rhea" id="RHEA-COMP:9955"/>
        <dbReference type="ChEBI" id="CHEBI:15378"/>
        <dbReference type="ChEBI" id="CHEBI:16526"/>
        <dbReference type="ChEBI" id="CHEBI:57972"/>
        <dbReference type="ChEBI" id="CHEBI:64479"/>
        <dbReference type="ChEBI" id="CHEBI:78846"/>
        <dbReference type="ChEBI" id="CHEBI:149468"/>
        <dbReference type="EC" id="2.3.1.47"/>
    </reaction>
</comment>
<dbReference type="InterPro" id="IPR004839">
    <property type="entry name" value="Aminotransferase_I/II_large"/>
</dbReference>
<reference evidence="15 16" key="1">
    <citation type="journal article" date="2020" name="MBio">
        <title>Erratum for Teymournejad et al., 'Isolation and Molecular Analysis of a Novel Neorickettsia Species That Causes Potomac Horse Fever'.</title>
        <authorList>
            <person name="Teymournejad O."/>
            <person name="Lin M."/>
            <person name="Bekebrede H."/>
            <person name="Kamr A."/>
            <person name="Toribio R.E."/>
            <person name="Arroyo L.G."/>
            <person name="Baird J.D."/>
            <person name="Rikihisa Y."/>
        </authorList>
    </citation>
    <scope>NUCLEOTIDE SEQUENCE [LARGE SCALE GENOMIC DNA]</scope>
    <source>
        <strain evidence="15 16">Fin17</strain>
    </source>
</reference>
<evidence type="ECO:0000256" key="5">
    <source>
        <dbReference type="ARBA" id="ARBA00013187"/>
    </source>
</evidence>
<dbReference type="GO" id="GO:0009102">
    <property type="term" value="P:biotin biosynthetic process"/>
    <property type="evidence" value="ECO:0007669"/>
    <property type="project" value="UniProtKB-KW"/>
</dbReference>
<dbReference type="InterPro" id="IPR015424">
    <property type="entry name" value="PyrdxlP-dep_Trfase"/>
</dbReference>
<evidence type="ECO:0000256" key="6">
    <source>
        <dbReference type="ARBA" id="ARBA00017999"/>
    </source>
</evidence>
<keyword evidence="16" id="KW-1185">Reference proteome</keyword>
<evidence type="ECO:0000256" key="10">
    <source>
        <dbReference type="ARBA" id="ARBA00032610"/>
    </source>
</evidence>
<dbReference type="GO" id="GO:0030170">
    <property type="term" value="F:pyridoxal phosphate binding"/>
    <property type="evidence" value="ECO:0007669"/>
    <property type="project" value="InterPro"/>
</dbReference>
<feature type="domain" description="Aminotransferase class I/classII large" evidence="14">
    <location>
        <begin position="36"/>
        <end position="383"/>
    </location>
</feature>
<gene>
    <name evidence="15" type="ORF">GP480_02465</name>
</gene>
<organism evidence="15 16">
    <name type="scientific">Neorickettsia findlayensis</name>
    <dbReference type="NCBI Taxonomy" id="2686014"/>
    <lineage>
        <taxon>Bacteria</taxon>
        <taxon>Pseudomonadati</taxon>
        <taxon>Pseudomonadota</taxon>
        <taxon>Alphaproteobacteria</taxon>
        <taxon>Rickettsiales</taxon>
        <taxon>Anaplasmataceae</taxon>
        <taxon>Neorickettsia</taxon>
    </lineage>
</organism>
<reference evidence="15 16" key="2">
    <citation type="journal article" date="2020" name="MBio">
        <title>Isolation and Molecular Analysis of a Novel Neorickettsia Species That Causes Potomac Horse Fever.</title>
        <authorList>
            <person name="Teymournejad O."/>
            <person name="Lin M."/>
            <person name="Bekebrede H."/>
            <person name="Kamr A."/>
            <person name="Toribio R.E."/>
            <person name="Arroyo L.G."/>
            <person name="Baird J.D."/>
            <person name="Rikihisa Y."/>
        </authorList>
    </citation>
    <scope>NUCLEOTIDE SEQUENCE [LARGE SCALE GENOMIC DNA]</scope>
    <source>
        <strain evidence="15 16">Fin17</strain>
    </source>
</reference>
<dbReference type="InterPro" id="IPR050087">
    <property type="entry name" value="AON_synthase_class-II"/>
</dbReference>
<proteinExistence type="inferred from homology"/>
<evidence type="ECO:0000313" key="16">
    <source>
        <dbReference type="Proteomes" id="UP000464912"/>
    </source>
</evidence>
<keyword evidence="8" id="KW-0093">Biotin biosynthesis</keyword>
<dbReference type="Proteomes" id="UP000464912">
    <property type="component" value="Chromosome"/>
</dbReference>
<dbReference type="GO" id="GO:0008710">
    <property type="term" value="F:8-amino-7-oxononanoate synthase activity"/>
    <property type="evidence" value="ECO:0007669"/>
    <property type="project" value="UniProtKB-EC"/>
</dbReference>
<evidence type="ECO:0000256" key="2">
    <source>
        <dbReference type="ARBA" id="ARBA00004746"/>
    </source>
</evidence>
<keyword evidence="7 15" id="KW-0808">Transferase</keyword>
<dbReference type="GO" id="GO:0008483">
    <property type="term" value="F:transaminase activity"/>
    <property type="evidence" value="ECO:0007669"/>
    <property type="project" value="UniProtKB-KW"/>
</dbReference>
<accession>A0A6P1G9Y5</accession>
<comment type="subunit">
    <text evidence="4">Homodimer.</text>
</comment>
<dbReference type="SUPFAM" id="SSF53383">
    <property type="entry name" value="PLP-dependent transferases"/>
    <property type="match status" value="1"/>
</dbReference>
<evidence type="ECO:0000256" key="11">
    <source>
        <dbReference type="ARBA" id="ARBA00033381"/>
    </source>
</evidence>
<dbReference type="InterPro" id="IPR001917">
    <property type="entry name" value="Aminotrans_II_pyridoxalP_BS"/>
</dbReference>
<sequence length="394" mass="43906">MGEVSDNILSCYADFLTQRRTKNLYRKLETCTNERDYINFSSNDYLGLSKSREALEAAYLYGFKGGIGATGSRLLSGNNEIFKELEERIAKDKNTEAALVMGSGFQTNVTVLSSLLDKSVLGQRAIVFFDRLNHSSLYHAILLAGAEMVRYTHCNMEDLSRLMERYSTDKRPKFVVTETLFGMDGDVQDIGRILTLTHQHKAVLYLDEAHATGILGKNGYGLSTNFDLSGITHVVMGTFSKAIGVFGSYIASSTLIKNYLINKCPGLIYSTALPPMLLGAITKAWETVALLDEERKILLEMADKVREFLNQEGYNTGNSTNHIIPIILREEEKVLEAKKKLLEKGIIVSAVRPPTVPLNTSRIRIALCTFHTNDDIARLIQGIKSIKNLLEDTT</sequence>
<dbReference type="InterPro" id="IPR015421">
    <property type="entry name" value="PyrdxlP-dep_Trfase_major"/>
</dbReference>
<dbReference type="Pfam" id="PF00155">
    <property type="entry name" value="Aminotran_1_2"/>
    <property type="match status" value="1"/>
</dbReference>
<evidence type="ECO:0000256" key="13">
    <source>
        <dbReference type="RuleBase" id="RU003693"/>
    </source>
</evidence>
<evidence type="ECO:0000256" key="4">
    <source>
        <dbReference type="ARBA" id="ARBA00011738"/>
    </source>
</evidence>
<evidence type="ECO:0000259" key="14">
    <source>
        <dbReference type="Pfam" id="PF00155"/>
    </source>
</evidence>
<evidence type="ECO:0000256" key="1">
    <source>
        <dbReference type="ARBA" id="ARBA00001933"/>
    </source>
</evidence>
<evidence type="ECO:0000256" key="8">
    <source>
        <dbReference type="ARBA" id="ARBA00022756"/>
    </source>
</evidence>
<protein>
    <recommendedName>
        <fullName evidence="6">5-aminolevulinate synthase</fullName>
        <ecNumber evidence="5">2.3.1.47</ecNumber>
    </recommendedName>
    <alternativeName>
        <fullName evidence="10">7-keto-8-amino-pelargonic acid synthase</fullName>
    </alternativeName>
    <alternativeName>
        <fullName evidence="11">8-amino-7-ketopelargonate synthase</fullName>
    </alternativeName>
</protein>
<keyword evidence="15" id="KW-0032">Aminotransferase</keyword>